<name>A0A0H3BZJ1_BORBZ</name>
<dbReference type="EMBL" id="CP001198">
    <property type="protein sequence ID" value="ACK74191.1"/>
    <property type="molecule type" value="Genomic_DNA"/>
</dbReference>
<reference evidence="1 2" key="1">
    <citation type="journal article" date="2011" name="J. Bacteriol.">
        <title>Whole-genome sequences of thirteen isolates of Borrelia burgdorferi.</title>
        <authorList>
            <person name="Schutzer S.E."/>
            <person name="Fraser-Liggett C.M."/>
            <person name="Casjens S.R."/>
            <person name="Qiu W.G."/>
            <person name="Dunn J.J."/>
            <person name="Mongodin E.F."/>
            <person name="Luft B.J."/>
        </authorList>
    </citation>
    <scope>NUCLEOTIDE SEQUENCE [LARGE SCALE GENOMIC DNA]</scope>
    <source>
        <strain evidence="1 2">ZS7</strain>
        <plasmid evidence="1 2">ZS7_lp25</plasmid>
    </source>
</reference>
<dbReference type="Proteomes" id="UP000006901">
    <property type="component" value="Plasmid ZS7_lp25"/>
</dbReference>
<evidence type="ECO:0000313" key="2">
    <source>
        <dbReference type="Proteomes" id="UP000006901"/>
    </source>
</evidence>
<accession>A0A0H3BZJ1</accession>
<sequence length="43" mass="5094">MMPQKLLIIKNCYSCQKLLKKNSKICCVVYRTRNKYPKTLITS</sequence>
<gene>
    <name evidence="1" type="ordered locus">BbuZS7_E18</name>
</gene>
<dbReference type="KEGG" id="bbz:BbuZS7_E18"/>
<evidence type="ECO:0000313" key="1">
    <source>
        <dbReference type="EMBL" id="ACK74191.1"/>
    </source>
</evidence>
<protein>
    <submittedName>
        <fullName evidence="1">Uncharacterized protein</fullName>
    </submittedName>
</protein>
<geneLocation type="plasmid" evidence="1 2">
    <name>ZS7_lp25</name>
</geneLocation>
<dbReference type="AlphaFoldDB" id="A0A0H3BZJ1"/>
<organism evidence="1 2">
    <name type="scientific">Borreliella burgdorferi (strain ZS7)</name>
    <name type="common">Borrelia burgdorferi</name>
    <dbReference type="NCBI Taxonomy" id="445985"/>
    <lineage>
        <taxon>Bacteria</taxon>
        <taxon>Pseudomonadati</taxon>
        <taxon>Spirochaetota</taxon>
        <taxon>Spirochaetia</taxon>
        <taxon>Spirochaetales</taxon>
        <taxon>Borreliaceae</taxon>
        <taxon>Borreliella</taxon>
    </lineage>
</organism>
<keyword evidence="1" id="KW-0614">Plasmid</keyword>
<dbReference type="HOGENOM" id="CLU_3230463_0_0_12"/>
<proteinExistence type="predicted"/>